<accession>A0ACC3C122</accession>
<evidence type="ECO:0000313" key="1">
    <source>
        <dbReference type="EMBL" id="KAK1863478.1"/>
    </source>
</evidence>
<keyword evidence="2" id="KW-1185">Reference proteome</keyword>
<reference evidence="1" key="1">
    <citation type="submission" date="2019-11" db="EMBL/GenBank/DDBJ databases">
        <title>Nori genome reveals adaptations in red seaweeds to the harsh intertidal environment.</title>
        <authorList>
            <person name="Wang D."/>
            <person name="Mao Y."/>
        </authorList>
    </citation>
    <scope>NUCLEOTIDE SEQUENCE</scope>
    <source>
        <tissue evidence="1">Gametophyte</tissue>
    </source>
</reference>
<evidence type="ECO:0000313" key="2">
    <source>
        <dbReference type="Proteomes" id="UP000798662"/>
    </source>
</evidence>
<protein>
    <submittedName>
        <fullName evidence="1">Uncharacterized protein</fullName>
    </submittedName>
</protein>
<dbReference type="Proteomes" id="UP000798662">
    <property type="component" value="Chromosome 2"/>
</dbReference>
<comment type="caution">
    <text evidence="1">The sequence shown here is derived from an EMBL/GenBank/DDBJ whole genome shotgun (WGS) entry which is preliminary data.</text>
</comment>
<name>A0ACC3C122_PYRYE</name>
<sequence>MYSAPAFDELALNMGEQTSSADKDTLDCGVLPHRASKKARKASLLSQVLGLPNGKETEKAAAEVAYDAARQRNAVWDAATFVPRGRQRDPCEEATNGDELARRALEKGTVVGMNAWRLLGNSRRAAATLAEHNAYVIALKLALWRAGVAPVSHADASASPVGSRGGGLPL</sequence>
<gene>
    <name evidence="1" type="ORF">I4F81_006033</name>
</gene>
<dbReference type="EMBL" id="CM020619">
    <property type="protein sequence ID" value="KAK1863478.1"/>
    <property type="molecule type" value="Genomic_DNA"/>
</dbReference>
<organism evidence="1 2">
    <name type="scientific">Pyropia yezoensis</name>
    <name type="common">Susabi-nori</name>
    <name type="synonym">Porphyra yezoensis</name>
    <dbReference type="NCBI Taxonomy" id="2788"/>
    <lineage>
        <taxon>Eukaryota</taxon>
        <taxon>Rhodophyta</taxon>
        <taxon>Bangiophyceae</taxon>
        <taxon>Bangiales</taxon>
        <taxon>Bangiaceae</taxon>
        <taxon>Pyropia</taxon>
    </lineage>
</organism>
<proteinExistence type="predicted"/>